<feature type="domain" description="ABC transmembrane type-1" evidence="11">
    <location>
        <begin position="302"/>
        <end position="534"/>
    </location>
</feature>
<evidence type="ECO:0000256" key="8">
    <source>
        <dbReference type="ARBA" id="ARBA00023136"/>
    </source>
</evidence>
<dbReference type="Proteomes" id="UP000464262">
    <property type="component" value="Chromosome 1"/>
</dbReference>
<feature type="transmembrane region" description="Helical" evidence="9">
    <location>
        <begin position="385"/>
        <end position="408"/>
    </location>
</feature>
<dbReference type="CDD" id="cd06261">
    <property type="entry name" value="TM_PBP2"/>
    <property type="match status" value="1"/>
</dbReference>
<evidence type="ECO:0000256" key="2">
    <source>
        <dbReference type="ARBA" id="ARBA00007069"/>
    </source>
</evidence>
<sequence length="551" mass="61523">MKLGIRWFKSGAPWIWLTGGAVSVSMLSVLGLLLLIGWKGLSYFWPAQLTMWTTHDGTQIVGQLYADEKVPVSYLQEMLPDVPDQIQDNTLIRRLSIKVANRELYSSDFVSFLETDVAQTSVPDDWAVIERSRNGDFFGLPVGYRQANGKVIDSPLEELPKGLVYAQNLRDEINRILETEIRLISRSMDKLKLEHRKRELNGNLSEVYLETYRARHQTLMVQLRVAEQQLDGLRELLDREALIVEDMLGSRTEIPLSQIYDIWFPNQMTIGEKITHWFGEVWKFLSENPRESNSEGGVFPAIFGTVLLVLIMAIVVTPLGVIAAIYLHEYAENNWLTRLTRVAVINLAGVPSIVYGVFGLGFFVYTLGGSIDSLFYSERLPAPTFGTPGLLWSSLTLAILTLPVVIVATEEGLSRIPKSVRDGSFALGATQSETLMRIVLPMATPAMITGLILAVARAAGEVAPLMLVGVVKLASSLPVDGEFPFLHLDRKFMHLGFHIYDLGFQTSNIEAARPLVFATAFLLVLVIVALNLTAISIRNNLREKYRTLGQD</sequence>
<dbReference type="InterPro" id="IPR035906">
    <property type="entry name" value="MetI-like_sf"/>
</dbReference>
<organism evidence="12 13">
    <name type="scientific">Vibrio astriarenae</name>
    <dbReference type="NCBI Taxonomy" id="1481923"/>
    <lineage>
        <taxon>Bacteria</taxon>
        <taxon>Pseudomonadati</taxon>
        <taxon>Pseudomonadota</taxon>
        <taxon>Gammaproteobacteria</taxon>
        <taxon>Vibrionales</taxon>
        <taxon>Vibrionaceae</taxon>
        <taxon>Vibrio</taxon>
    </lineage>
</organism>
<dbReference type="EMBL" id="CP047475">
    <property type="protein sequence ID" value="QIA62617.1"/>
    <property type="molecule type" value="Genomic_DNA"/>
</dbReference>
<dbReference type="InterPro" id="IPR000515">
    <property type="entry name" value="MetI-like"/>
</dbReference>
<keyword evidence="13" id="KW-1185">Reference proteome</keyword>
<evidence type="ECO:0000256" key="4">
    <source>
        <dbReference type="ARBA" id="ARBA00022448"/>
    </source>
</evidence>
<evidence type="ECO:0000256" key="3">
    <source>
        <dbReference type="ARBA" id="ARBA00016864"/>
    </source>
</evidence>
<keyword evidence="4" id="KW-0813">Transport</keyword>
<dbReference type="Gene3D" id="1.10.3720.10">
    <property type="entry name" value="MetI-like"/>
    <property type="match status" value="1"/>
</dbReference>
<dbReference type="InterPro" id="IPR005672">
    <property type="entry name" value="Phosphate_PstA"/>
</dbReference>
<dbReference type="SUPFAM" id="SSF161098">
    <property type="entry name" value="MetI-like"/>
    <property type="match status" value="1"/>
</dbReference>
<dbReference type="PANTHER" id="PTHR43470">
    <property type="entry name" value="PHOSPHATE TRANSPORT SYSTEM PERMEASE PROTEIN PSTA-RELATED"/>
    <property type="match status" value="1"/>
</dbReference>
<evidence type="ECO:0000256" key="1">
    <source>
        <dbReference type="ARBA" id="ARBA00004651"/>
    </source>
</evidence>
<comment type="subcellular location">
    <subcellularLocation>
        <location evidence="9">Cell inner membrane</location>
        <topology evidence="9">Multi-pass membrane protein</topology>
    </subcellularLocation>
    <subcellularLocation>
        <location evidence="1">Cell membrane</location>
        <topology evidence="1">Multi-pass membrane protein</topology>
    </subcellularLocation>
</comment>
<keyword evidence="10" id="KW-0175">Coiled coil</keyword>
<keyword evidence="6 9" id="KW-0812">Transmembrane</keyword>
<name>A0A7Z2T1P2_9VIBR</name>
<evidence type="ECO:0000256" key="5">
    <source>
        <dbReference type="ARBA" id="ARBA00022475"/>
    </source>
</evidence>
<dbReference type="NCBIfam" id="TIGR00974">
    <property type="entry name" value="3a0107s02c"/>
    <property type="match status" value="1"/>
</dbReference>
<dbReference type="Pfam" id="PF00528">
    <property type="entry name" value="BPD_transp_1"/>
    <property type="match status" value="1"/>
</dbReference>
<evidence type="ECO:0000259" key="11">
    <source>
        <dbReference type="PROSITE" id="PS50928"/>
    </source>
</evidence>
<feature type="transmembrane region" description="Helical" evidence="9">
    <location>
        <begin position="12"/>
        <end position="38"/>
    </location>
</feature>
<dbReference type="KEGG" id="vas:GT360_03405"/>
<feature type="transmembrane region" description="Helical" evidence="9">
    <location>
        <begin position="298"/>
        <end position="327"/>
    </location>
</feature>
<evidence type="ECO:0000256" key="9">
    <source>
        <dbReference type="RuleBase" id="RU363043"/>
    </source>
</evidence>
<feature type="transmembrane region" description="Helical" evidence="9">
    <location>
        <begin position="515"/>
        <end position="537"/>
    </location>
</feature>
<dbReference type="PROSITE" id="PS50928">
    <property type="entry name" value="ABC_TM1"/>
    <property type="match status" value="1"/>
</dbReference>
<reference evidence="12 13" key="1">
    <citation type="submission" date="2020-01" db="EMBL/GenBank/DDBJ databases">
        <title>Whole genome and functional gene identification of agarase of Vibrio HN897.</title>
        <authorList>
            <person name="Liu Y."/>
            <person name="Zhao Z."/>
        </authorList>
    </citation>
    <scope>NUCLEOTIDE SEQUENCE [LARGE SCALE GENOMIC DNA]</scope>
    <source>
        <strain evidence="12 13">HN897</strain>
    </source>
</reference>
<keyword evidence="5 9" id="KW-1003">Cell membrane</keyword>
<accession>A0A7Z2T1P2</accession>
<keyword evidence="7 9" id="KW-1133">Transmembrane helix</keyword>
<dbReference type="AlphaFoldDB" id="A0A7Z2T1P2"/>
<keyword evidence="8 9" id="KW-0472">Membrane</keyword>
<feature type="coiled-coil region" evidence="10">
    <location>
        <begin position="174"/>
        <end position="236"/>
    </location>
</feature>
<evidence type="ECO:0000256" key="6">
    <source>
        <dbReference type="ARBA" id="ARBA00022692"/>
    </source>
</evidence>
<evidence type="ECO:0000313" key="13">
    <source>
        <dbReference type="Proteomes" id="UP000464262"/>
    </source>
</evidence>
<comment type="similarity">
    <text evidence="2 9">Belongs to the binding-protein-dependent transport system permease family. CysTW subfamily.</text>
</comment>
<dbReference type="GO" id="GO:0035435">
    <property type="term" value="P:phosphate ion transmembrane transport"/>
    <property type="evidence" value="ECO:0007669"/>
    <property type="project" value="InterPro"/>
</dbReference>
<dbReference type="PANTHER" id="PTHR43470:SF6">
    <property type="entry name" value="PHOSPHATE TRANSPORT SYSTEM PERMEASE PROTEIN PSTA"/>
    <property type="match status" value="1"/>
</dbReference>
<evidence type="ECO:0000256" key="10">
    <source>
        <dbReference type="SAM" id="Coils"/>
    </source>
</evidence>
<gene>
    <name evidence="12" type="primary">pstA</name>
    <name evidence="12" type="ORF">GT360_03405</name>
</gene>
<dbReference type="RefSeq" id="WP_164647512.1">
    <property type="nucleotide sequence ID" value="NZ_CP047475.1"/>
</dbReference>
<evidence type="ECO:0000256" key="7">
    <source>
        <dbReference type="ARBA" id="ARBA00022989"/>
    </source>
</evidence>
<proteinExistence type="inferred from homology"/>
<feature type="transmembrane region" description="Helical" evidence="9">
    <location>
        <begin position="438"/>
        <end position="459"/>
    </location>
</feature>
<evidence type="ECO:0000313" key="12">
    <source>
        <dbReference type="EMBL" id="QIA62617.1"/>
    </source>
</evidence>
<dbReference type="GO" id="GO:0005886">
    <property type="term" value="C:plasma membrane"/>
    <property type="evidence" value="ECO:0007669"/>
    <property type="project" value="UniProtKB-SubCell"/>
</dbReference>
<dbReference type="GO" id="GO:0005315">
    <property type="term" value="F:phosphate transmembrane transporter activity"/>
    <property type="evidence" value="ECO:0007669"/>
    <property type="project" value="InterPro"/>
</dbReference>
<feature type="transmembrane region" description="Helical" evidence="9">
    <location>
        <begin position="339"/>
        <end position="365"/>
    </location>
</feature>
<protein>
    <recommendedName>
        <fullName evidence="3 9">Phosphate transport system permease protein PstA</fullName>
    </recommendedName>
</protein>